<dbReference type="RefSeq" id="WP_165891408.1">
    <property type="nucleotide sequence ID" value="NZ_JAAPAP010000001.1"/>
</dbReference>
<dbReference type="Proteomes" id="UP000736384">
    <property type="component" value="Unassembled WGS sequence"/>
</dbReference>
<evidence type="ECO:0000313" key="3">
    <source>
        <dbReference type="Proteomes" id="UP000736384"/>
    </source>
</evidence>
<feature type="region of interest" description="Disordered" evidence="1">
    <location>
        <begin position="1"/>
        <end position="26"/>
    </location>
</feature>
<evidence type="ECO:0000256" key="1">
    <source>
        <dbReference type="SAM" id="MobiDB-lite"/>
    </source>
</evidence>
<comment type="caution">
    <text evidence="2">The sequence shown here is derived from an EMBL/GenBank/DDBJ whole genome shotgun (WGS) entry which is preliminary data.</text>
</comment>
<organism evidence="2 3">
    <name type="scientific">Azotobacter chroococcum</name>
    <dbReference type="NCBI Taxonomy" id="353"/>
    <lineage>
        <taxon>Bacteria</taxon>
        <taxon>Pseudomonadati</taxon>
        <taxon>Pseudomonadota</taxon>
        <taxon>Gammaproteobacteria</taxon>
        <taxon>Pseudomonadales</taxon>
        <taxon>Pseudomonadaceae</taxon>
        <taxon>Azotobacter</taxon>
    </lineage>
</organism>
<reference evidence="2" key="1">
    <citation type="submission" date="2020-03" db="EMBL/GenBank/DDBJ databases">
        <title>Genome assembly of Azotobacter chroococcum W5.</title>
        <authorList>
            <person name="Kannepalli A."/>
        </authorList>
    </citation>
    <scope>NUCLEOTIDE SEQUENCE</scope>
    <source>
        <strain evidence="2">W5</strain>
    </source>
</reference>
<accession>A0AA43Z5I4</accession>
<protein>
    <submittedName>
        <fullName evidence="2">Em GEA1 (EM1)</fullName>
    </submittedName>
</protein>
<evidence type="ECO:0000313" key="2">
    <source>
        <dbReference type="EMBL" id="NHN76082.1"/>
    </source>
</evidence>
<sequence length="59" mass="6571">MHKARGRLGVSRAGRKGGTASAVSHGREFYEQLGYKAGPKEGARMRNSIEERRKFRGSH</sequence>
<gene>
    <name evidence="2" type="ORF">HA520_02055</name>
</gene>
<name>A0AA43Z5I4_9GAMM</name>
<proteinExistence type="predicted"/>
<dbReference type="AlphaFoldDB" id="A0AA43Z5I4"/>
<dbReference type="EMBL" id="JAAPAP010000001">
    <property type="protein sequence ID" value="NHN76082.1"/>
    <property type="molecule type" value="Genomic_DNA"/>
</dbReference>